<dbReference type="InterPro" id="IPR012340">
    <property type="entry name" value="NA-bd_OB-fold"/>
</dbReference>
<reference evidence="7" key="1">
    <citation type="submission" date="2021-04" db="EMBL/GenBank/DDBJ databases">
        <title>Oceanospirillales bacteria with DddD are important DMSP degraders in coastal seawater.</title>
        <authorList>
            <person name="Liu J."/>
        </authorList>
    </citation>
    <scope>NUCLEOTIDE SEQUENCE</scope>
    <source>
        <strain evidence="7">D13-1</strain>
    </source>
</reference>
<dbReference type="InterPro" id="IPR002810">
    <property type="entry name" value="NfeD-like_C"/>
</dbReference>
<evidence type="ECO:0000313" key="8">
    <source>
        <dbReference type="Proteomes" id="UP001058461"/>
    </source>
</evidence>
<feature type="transmembrane region" description="Helical" evidence="5">
    <location>
        <begin position="12"/>
        <end position="45"/>
    </location>
</feature>
<dbReference type="Proteomes" id="UP001058461">
    <property type="component" value="Chromosome"/>
</dbReference>
<dbReference type="PANTHER" id="PTHR33507:SF3">
    <property type="entry name" value="INNER MEMBRANE PROTEIN YBBJ"/>
    <property type="match status" value="1"/>
</dbReference>
<gene>
    <name evidence="7" type="ORF">KDW95_03360</name>
</gene>
<sequence>MEFVIQDWHWLAFGMLLVMAEVFIPSFTIFWFGLGAVIVAAVLWLVPDFAFSWQLVLWALFSSLFAALWFRFFKPLMVDRTKAGIAREAISGESGQVIKVPEPGGRGVVRFTTPLLGDDEWDFICDSEVALGDRVHVKDVSGNTLIVEKRS</sequence>
<evidence type="ECO:0000256" key="1">
    <source>
        <dbReference type="ARBA" id="ARBA00004141"/>
    </source>
</evidence>
<dbReference type="EMBL" id="CP073347">
    <property type="protein sequence ID" value="UTW12731.1"/>
    <property type="molecule type" value="Genomic_DNA"/>
</dbReference>
<evidence type="ECO:0000256" key="3">
    <source>
        <dbReference type="ARBA" id="ARBA00022989"/>
    </source>
</evidence>
<dbReference type="Pfam" id="PF01957">
    <property type="entry name" value="NfeD"/>
    <property type="match status" value="1"/>
</dbReference>
<name>A0ABY5HLG1_9GAMM</name>
<evidence type="ECO:0000313" key="7">
    <source>
        <dbReference type="EMBL" id="UTW12731.1"/>
    </source>
</evidence>
<comment type="subcellular location">
    <subcellularLocation>
        <location evidence="1">Membrane</location>
        <topology evidence="1">Multi-pass membrane protein</topology>
    </subcellularLocation>
</comment>
<keyword evidence="4 5" id="KW-0472">Membrane</keyword>
<dbReference type="SUPFAM" id="SSF141322">
    <property type="entry name" value="NfeD domain-like"/>
    <property type="match status" value="1"/>
</dbReference>
<protein>
    <submittedName>
        <fullName evidence="7">NfeD family protein</fullName>
    </submittedName>
</protein>
<feature type="transmembrane region" description="Helical" evidence="5">
    <location>
        <begin position="51"/>
        <end position="72"/>
    </location>
</feature>
<evidence type="ECO:0000256" key="2">
    <source>
        <dbReference type="ARBA" id="ARBA00022692"/>
    </source>
</evidence>
<keyword evidence="3 5" id="KW-1133">Transmembrane helix</keyword>
<dbReference type="PANTHER" id="PTHR33507">
    <property type="entry name" value="INNER MEMBRANE PROTEIN YBBJ"/>
    <property type="match status" value="1"/>
</dbReference>
<feature type="domain" description="NfeD-like C-terminal" evidence="6">
    <location>
        <begin position="88"/>
        <end position="149"/>
    </location>
</feature>
<evidence type="ECO:0000259" key="6">
    <source>
        <dbReference type="Pfam" id="PF01957"/>
    </source>
</evidence>
<dbReference type="Gene3D" id="2.40.50.140">
    <property type="entry name" value="Nucleic acid-binding proteins"/>
    <property type="match status" value="1"/>
</dbReference>
<organism evidence="7 8">
    <name type="scientific">Marinobacterium rhizophilum</name>
    <dbReference type="NCBI Taxonomy" id="420402"/>
    <lineage>
        <taxon>Bacteria</taxon>
        <taxon>Pseudomonadati</taxon>
        <taxon>Pseudomonadota</taxon>
        <taxon>Gammaproteobacteria</taxon>
        <taxon>Oceanospirillales</taxon>
        <taxon>Oceanospirillaceae</taxon>
        <taxon>Marinobacterium</taxon>
    </lineage>
</organism>
<evidence type="ECO:0000256" key="5">
    <source>
        <dbReference type="SAM" id="Phobius"/>
    </source>
</evidence>
<evidence type="ECO:0000256" key="4">
    <source>
        <dbReference type="ARBA" id="ARBA00023136"/>
    </source>
</evidence>
<dbReference type="RefSeq" id="WP_255854853.1">
    <property type="nucleotide sequence ID" value="NZ_CP073347.1"/>
</dbReference>
<dbReference type="InterPro" id="IPR052165">
    <property type="entry name" value="Membrane_assoc_protease"/>
</dbReference>
<proteinExistence type="predicted"/>
<keyword evidence="2 5" id="KW-0812">Transmembrane</keyword>
<keyword evidence="8" id="KW-1185">Reference proteome</keyword>
<accession>A0ABY5HLG1</accession>